<sequence length="858" mass="93358">MAAPSDSSNLITQFDSLAADLCAAFAIRPKRDQPKYEEFTCTWWQHLFRLYNLAKAARNGGVEVRFPRVLFSGVVEANGAFLSKTERSIENVRADDPRCRDQWAHRDDEPVSTNMNGWWLKYIPGKTIESAKPSGILQSSGESRGSPVTAKRARARSIGEANRTKKARQENNSGTIDVDALPDVEMHEETVTEAKGKGKEKPPVAVQDVEMSEHTADDDAVDNSVVKKVQGNASTVVKDSGGQDKLGKKTTSKTSWKAKSKRIVDDSDEAKTVADADDVVRILSDGEEAACAAITLNISEIVCEKCKKDGKPCYLIEADSQATTCAYCRWLKNPCSFAPKDEANMTGRRAKNAKEKQMKRQADARASREGRGDPAPERDVQWEQHLKLRLWQKQAKDKKPVEKKVQKKPQSTESKAEVMAYVLIPNYIKAAKTKPAKASAKPPTAKSSSPANSSPAKRAAKSSPTEPPANPRSITPSSTASTVRPATVGKDVPTVRIRPMPRKVTTPKDSPPPVTVPTGNVKAGRPAESTVSKPSTIEGSNTTGNTDLGRKATQAQTSQYDRTRGVPEEVGKKHPAPRPIQADLPGGRQHAPNGRMTATPRAPQFTSPALEDVDSPVEGSGSETEDSDDEDSDDIEAMSPVKVVEMFIHGRITKKQHRRVGIRFADRLDKALAYMEEMPFRMDAVEETLKGNGRGGLPGLEQKMDVISAKIDARDAIVQTKMDGIITNVDALRSKVDKSAEVAGEVTKMSSALTTFTADANGQLTTIAKSTAYIHEHNVVTTNLTELKDAKNAEAMAILNRQQETAVAVIEGLRKQVVDLTLAKVKHPGEAEARDHPTKIDKAVGNDFDVGGEVARRE</sequence>
<feature type="compositionally biased region" description="Low complexity" evidence="1">
    <location>
        <begin position="436"/>
        <end position="464"/>
    </location>
</feature>
<gene>
    <name evidence="2" type="ORF">A0H81_09513</name>
</gene>
<proteinExistence type="predicted"/>
<accession>A0A1C7M219</accession>
<feature type="region of interest" description="Disordered" evidence="1">
    <location>
        <begin position="829"/>
        <end position="858"/>
    </location>
</feature>
<dbReference type="EMBL" id="LUGG01000013">
    <property type="protein sequence ID" value="OBZ70981.1"/>
    <property type="molecule type" value="Genomic_DNA"/>
</dbReference>
<feature type="compositionally biased region" description="Polar residues" evidence="1">
    <location>
        <begin position="472"/>
        <end position="484"/>
    </location>
</feature>
<keyword evidence="3" id="KW-1185">Reference proteome</keyword>
<feature type="region of interest" description="Disordered" evidence="1">
    <location>
        <begin position="345"/>
        <end position="414"/>
    </location>
</feature>
<reference evidence="2 3" key="1">
    <citation type="submission" date="2016-03" db="EMBL/GenBank/DDBJ databases">
        <title>Whole genome sequencing of Grifola frondosa 9006-11.</title>
        <authorList>
            <person name="Min B."/>
            <person name="Park H."/>
            <person name="Kim J.-G."/>
            <person name="Cho H."/>
            <person name="Oh Y.-L."/>
            <person name="Kong W.-S."/>
            <person name="Choi I.-G."/>
        </authorList>
    </citation>
    <scope>NUCLEOTIDE SEQUENCE [LARGE SCALE GENOMIC DNA]</scope>
    <source>
        <strain evidence="2 3">9006-11</strain>
    </source>
</reference>
<organism evidence="2 3">
    <name type="scientific">Grifola frondosa</name>
    <name type="common">Maitake</name>
    <name type="synonym">Polyporus frondosus</name>
    <dbReference type="NCBI Taxonomy" id="5627"/>
    <lineage>
        <taxon>Eukaryota</taxon>
        <taxon>Fungi</taxon>
        <taxon>Dikarya</taxon>
        <taxon>Basidiomycota</taxon>
        <taxon>Agaricomycotina</taxon>
        <taxon>Agaricomycetes</taxon>
        <taxon>Polyporales</taxon>
        <taxon>Grifolaceae</taxon>
        <taxon>Grifola</taxon>
    </lineage>
</organism>
<feature type="compositionally biased region" description="Polar residues" evidence="1">
    <location>
        <begin position="529"/>
        <end position="546"/>
    </location>
</feature>
<feature type="compositionally biased region" description="Acidic residues" evidence="1">
    <location>
        <begin position="623"/>
        <end position="634"/>
    </location>
</feature>
<feature type="compositionally biased region" description="Basic and acidic residues" evidence="1">
    <location>
        <begin position="352"/>
        <end position="386"/>
    </location>
</feature>
<feature type="compositionally biased region" description="Basic and acidic residues" evidence="1">
    <location>
        <begin position="829"/>
        <end position="844"/>
    </location>
</feature>
<feature type="region of interest" description="Disordered" evidence="1">
    <location>
        <begin position="133"/>
        <end position="177"/>
    </location>
</feature>
<comment type="caution">
    <text evidence="2">The sequence shown here is derived from an EMBL/GenBank/DDBJ whole genome shotgun (WGS) entry which is preliminary data.</text>
</comment>
<dbReference type="Proteomes" id="UP000092993">
    <property type="component" value="Unassembled WGS sequence"/>
</dbReference>
<name>A0A1C7M219_GRIFR</name>
<dbReference type="AlphaFoldDB" id="A0A1C7M219"/>
<feature type="compositionally biased region" description="Basic and acidic residues" evidence="1">
    <location>
        <begin position="561"/>
        <end position="572"/>
    </location>
</feature>
<evidence type="ECO:0000313" key="3">
    <source>
        <dbReference type="Proteomes" id="UP000092993"/>
    </source>
</evidence>
<feature type="compositionally biased region" description="Basic and acidic residues" evidence="1">
    <location>
        <begin position="394"/>
        <end position="404"/>
    </location>
</feature>
<evidence type="ECO:0000313" key="2">
    <source>
        <dbReference type="EMBL" id="OBZ70981.1"/>
    </source>
</evidence>
<evidence type="ECO:0000256" key="1">
    <source>
        <dbReference type="SAM" id="MobiDB-lite"/>
    </source>
</evidence>
<protein>
    <submittedName>
        <fullName evidence="2">Uncharacterized protein</fullName>
    </submittedName>
</protein>
<feature type="region of interest" description="Disordered" evidence="1">
    <location>
        <begin position="432"/>
        <end position="634"/>
    </location>
</feature>